<proteinExistence type="predicted"/>
<dbReference type="KEGG" id="pseo:OM33_08605"/>
<protein>
    <submittedName>
        <fullName evidence="1">Uncharacterized protein</fullName>
    </submittedName>
</protein>
<evidence type="ECO:0000313" key="2">
    <source>
        <dbReference type="Proteomes" id="UP000030341"/>
    </source>
</evidence>
<gene>
    <name evidence="1" type="ORF">OM33_08605</name>
</gene>
<evidence type="ECO:0000313" key="1">
    <source>
        <dbReference type="EMBL" id="AIY65214.1"/>
    </source>
</evidence>
<dbReference type="AlphaFoldDB" id="A0A0A7EF12"/>
<keyword evidence="2" id="KW-1185">Reference proteome</keyword>
<dbReference type="HOGENOM" id="CLU_2273616_0_0_6"/>
<dbReference type="Proteomes" id="UP000030341">
    <property type="component" value="Chromosome 1"/>
</dbReference>
<accession>A0A0A7EF12</accession>
<dbReference type="STRING" id="1348114.OM33_08605"/>
<sequence length="90" mass="9943">MGNFMAMNIEYLSSDSATFLVAKGDYSASEILKAAVEQNVIDDGDFSDAEYYQSHFKATPAPKNSGFKSWHYPIEKPCKGSYFASVLQQG</sequence>
<dbReference type="eggNOG" id="ENOG5034B4C">
    <property type="taxonomic scope" value="Bacteria"/>
</dbReference>
<organism evidence="1 2">
    <name type="scientific">Pseudoalteromonas piratica</name>
    <dbReference type="NCBI Taxonomy" id="1348114"/>
    <lineage>
        <taxon>Bacteria</taxon>
        <taxon>Pseudomonadati</taxon>
        <taxon>Pseudomonadota</taxon>
        <taxon>Gammaproteobacteria</taxon>
        <taxon>Alteromonadales</taxon>
        <taxon>Pseudoalteromonadaceae</taxon>
        <taxon>Pseudoalteromonas</taxon>
    </lineage>
</organism>
<name>A0A0A7EF12_9GAMM</name>
<reference evidence="1 2" key="1">
    <citation type="submission" date="2014-11" db="EMBL/GenBank/DDBJ databases">
        <title>Complete Genome Sequence of Pseudoalteromonas sp. Strain OCN003 Isolated from Kaneohe Bay, Oahu, Hawaii.</title>
        <authorList>
            <person name="Beurmann S."/>
            <person name="Videau P."/>
            <person name="Ushijima B."/>
            <person name="Smith A.M."/>
            <person name="Aeby G.S."/>
            <person name="Callahan S.M."/>
            <person name="Belcaid M."/>
        </authorList>
    </citation>
    <scope>NUCLEOTIDE SEQUENCE [LARGE SCALE GENOMIC DNA]</scope>
    <source>
        <strain evidence="1 2">OCN003</strain>
    </source>
</reference>
<dbReference type="EMBL" id="CP009888">
    <property type="protein sequence ID" value="AIY65214.1"/>
    <property type="molecule type" value="Genomic_DNA"/>
</dbReference>